<keyword evidence="4" id="KW-1185">Reference proteome</keyword>
<reference evidence="3 4" key="1">
    <citation type="submission" date="2018-01" db="EMBL/GenBank/DDBJ databases">
        <title>Draft genome of the strawberry crown rot pathogen Phytophthora cactorum.</title>
        <authorList>
            <person name="Armitage A.D."/>
            <person name="Lysoe E."/>
            <person name="Nellist C.F."/>
            <person name="Harrison R.J."/>
            <person name="Brurberg M.B."/>
        </authorList>
    </citation>
    <scope>NUCLEOTIDE SEQUENCE [LARGE SCALE GENOMIC DNA]</scope>
    <source>
        <strain evidence="3 4">10300</strain>
    </source>
</reference>
<organism evidence="3 4">
    <name type="scientific">Phytophthora cactorum</name>
    <dbReference type="NCBI Taxonomy" id="29920"/>
    <lineage>
        <taxon>Eukaryota</taxon>
        <taxon>Sar</taxon>
        <taxon>Stramenopiles</taxon>
        <taxon>Oomycota</taxon>
        <taxon>Peronosporomycetes</taxon>
        <taxon>Peronosporales</taxon>
        <taxon>Peronosporaceae</taxon>
        <taxon>Phytophthora</taxon>
    </lineage>
</organism>
<feature type="region of interest" description="Disordered" evidence="1">
    <location>
        <begin position="265"/>
        <end position="291"/>
    </location>
</feature>
<evidence type="ECO:0000259" key="2">
    <source>
        <dbReference type="PROSITE" id="PS50994"/>
    </source>
</evidence>
<dbReference type="PROSITE" id="PS50994">
    <property type="entry name" value="INTEGRASE"/>
    <property type="match status" value="1"/>
</dbReference>
<dbReference type="Proteomes" id="UP000251314">
    <property type="component" value="Unassembled WGS sequence"/>
</dbReference>
<dbReference type="STRING" id="29920.A0A329SQ18"/>
<dbReference type="AlphaFoldDB" id="A0A329SQ18"/>
<dbReference type="OrthoDB" id="123877at2759"/>
<name>A0A329SQ18_9STRA</name>
<dbReference type="EMBL" id="MJFZ01000084">
    <property type="protein sequence ID" value="RAW38621.1"/>
    <property type="molecule type" value="Genomic_DNA"/>
</dbReference>
<dbReference type="PANTHER" id="PTHR42648:SF28">
    <property type="entry name" value="TRANSPOSON-ENCODED PROTEIN WITH RIBONUCLEASE H-LIKE AND RETROVIRUS ZINC FINGER-LIKE DOMAINS"/>
    <property type="match status" value="1"/>
</dbReference>
<dbReference type="SUPFAM" id="SSF53098">
    <property type="entry name" value="Ribonuclease H-like"/>
    <property type="match status" value="1"/>
</dbReference>
<accession>A0A329SQ18</accession>
<dbReference type="InterPro" id="IPR039537">
    <property type="entry name" value="Retrotran_Ty1/copia-like"/>
</dbReference>
<dbReference type="VEuPathDB" id="FungiDB:PC110_g5153"/>
<dbReference type="InterPro" id="IPR012337">
    <property type="entry name" value="RNaseH-like_sf"/>
</dbReference>
<dbReference type="Pfam" id="PF25597">
    <property type="entry name" value="SH3_retrovirus"/>
    <property type="match status" value="1"/>
</dbReference>
<comment type="caution">
    <text evidence="3">The sequence shown here is derived from an EMBL/GenBank/DDBJ whole genome shotgun (WGS) entry which is preliminary data.</text>
</comment>
<dbReference type="GO" id="GO:0015074">
    <property type="term" value="P:DNA integration"/>
    <property type="evidence" value="ECO:0007669"/>
    <property type="project" value="InterPro"/>
</dbReference>
<evidence type="ECO:0000313" key="3">
    <source>
        <dbReference type="EMBL" id="RAW38621.1"/>
    </source>
</evidence>
<dbReference type="InterPro" id="IPR036397">
    <property type="entry name" value="RNaseH_sf"/>
</dbReference>
<protein>
    <recommendedName>
        <fullName evidence="2">Integrase catalytic domain-containing protein</fullName>
    </recommendedName>
</protein>
<dbReference type="PANTHER" id="PTHR42648">
    <property type="entry name" value="TRANSPOSASE, PUTATIVE-RELATED"/>
    <property type="match status" value="1"/>
</dbReference>
<dbReference type="GO" id="GO:0003676">
    <property type="term" value="F:nucleic acid binding"/>
    <property type="evidence" value="ECO:0007669"/>
    <property type="project" value="InterPro"/>
</dbReference>
<feature type="compositionally biased region" description="Basic and acidic residues" evidence="1">
    <location>
        <begin position="265"/>
        <end position="274"/>
    </location>
</feature>
<gene>
    <name evidence="3" type="ORF">PC110_g5153</name>
</gene>
<feature type="domain" description="Integrase catalytic" evidence="2">
    <location>
        <begin position="40"/>
        <end position="218"/>
    </location>
</feature>
<dbReference type="InterPro" id="IPR057670">
    <property type="entry name" value="SH3_retrovirus"/>
</dbReference>
<dbReference type="Gene3D" id="3.30.420.10">
    <property type="entry name" value="Ribonuclease H-like superfamily/Ribonuclease H"/>
    <property type="match status" value="1"/>
</dbReference>
<dbReference type="InterPro" id="IPR001584">
    <property type="entry name" value="Integrase_cat-core"/>
</dbReference>
<evidence type="ECO:0000313" key="4">
    <source>
        <dbReference type="Proteomes" id="UP000251314"/>
    </source>
</evidence>
<proteinExistence type="predicted"/>
<evidence type="ECO:0000256" key="1">
    <source>
        <dbReference type="SAM" id="MobiDB-lite"/>
    </source>
</evidence>
<feature type="compositionally biased region" description="Acidic residues" evidence="1">
    <location>
        <begin position="275"/>
        <end position="291"/>
    </location>
</feature>
<sequence>MMDKELVRGMLLTQRQQDTCDACHLGKQKRKAYRKKLDRAMKEPNQVVYADLLIPGKSNATRYEAVPVILDGYSRFVTVHLLKDKDSKVVNKHMREYGHWAERQVGRNASGQTYKVKQILSDKGGEFFNEEIDAWYDAKGIEHVKVGAKSSQLNLCERTHQSLEGMMKTTMPQAGFSRRLWPEAMRIAAKFGALAYVHVPASPARKKHDPNVKIVFVLGYAEDVVGCKVYFPNEHTAKFVPDLRVADNVVYRDRHAAEVEEDHLSSLYFTHRDDEEQTTESEEEGMNEPSD</sequence>